<sequence>MLSGCFEDNDDNAIAVSDIKDFVWKGMNAVYLYKSEIPDLANDRFSTNEDYASYLAGFDSPEILFESLKYLPDTVDRFSRITDNYFDLQNQQQGVSLSNGLEFNLYRVTEGSSEVFGAITLVLNNSVADNLGLQRGMIFKAVDDVNLTETNFVSLLSQDSYTLNFADYDDNGTSDINDDIITLNGNSETLTKVQYTENPVHIAQTLTLSDNTKVGYLMYNGFNNNFENELNTAFAGFQADGVTELVLDLRYNGGGSVQTAAYLGSMITGQFTSQVYSKLFYNENLQDNNRDFLFTNTIEGSGAINSLNLNKVYVLTTNRRTASASELVINSLDAYIDVVVIGENTVGKTQASITIYDSANLAFEDVNPNHNYAMQPLVANSTNVNDELVPANGITPDIPLIEVRYALGTLGNPEEPLLAEAITDILGSGRSSDIQDRFMDFQLIKRDGLIHPLEQDMYIELR</sequence>
<dbReference type="InterPro" id="IPR041613">
    <property type="entry name" value="Pept_S41_N"/>
</dbReference>
<keyword evidence="3" id="KW-1185">Reference proteome</keyword>
<dbReference type="Gene3D" id="3.30.750.170">
    <property type="match status" value="1"/>
</dbReference>
<comment type="caution">
    <text evidence="2">The sequence shown here is derived from an EMBL/GenBank/DDBJ whole genome shotgun (WGS) entry which is preliminary data.</text>
</comment>
<dbReference type="Pfam" id="PF18294">
    <property type="entry name" value="Pept_S41_N"/>
    <property type="match status" value="1"/>
</dbReference>
<organism evidence="2 3">
    <name type="scientific">Winogradskyella flava</name>
    <dbReference type="NCBI Taxonomy" id="1884876"/>
    <lineage>
        <taxon>Bacteria</taxon>
        <taxon>Pseudomonadati</taxon>
        <taxon>Bacteroidota</taxon>
        <taxon>Flavobacteriia</taxon>
        <taxon>Flavobacteriales</taxon>
        <taxon>Flavobacteriaceae</taxon>
        <taxon>Winogradskyella</taxon>
    </lineage>
</organism>
<name>A0A842ISX9_9FLAO</name>
<accession>A0A842ISX9</accession>
<dbReference type="Proteomes" id="UP000533900">
    <property type="component" value="Unassembled WGS sequence"/>
</dbReference>
<dbReference type="SMART" id="SM00245">
    <property type="entry name" value="TSPc"/>
    <property type="match status" value="1"/>
</dbReference>
<dbReference type="SUPFAM" id="SSF52096">
    <property type="entry name" value="ClpP/crotonase"/>
    <property type="match status" value="1"/>
</dbReference>
<dbReference type="Pfam" id="PF03572">
    <property type="entry name" value="Peptidase_S41"/>
    <property type="match status" value="1"/>
</dbReference>
<dbReference type="InterPro" id="IPR005151">
    <property type="entry name" value="Tail-specific_protease"/>
</dbReference>
<dbReference type="PANTHER" id="PTHR32060">
    <property type="entry name" value="TAIL-SPECIFIC PROTEASE"/>
    <property type="match status" value="1"/>
</dbReference>
<dbReference type="EMBL" id="JACLCP010000003">
    <property type="protein sequence ID" value="MBC2845885.1"/>
    <property type="molecule type" value="Genomic_DNA"/>
</dbReference>
<dbReference type="GO" id="GO:0004175">
    <property type="term" value="F:endopeptidase activity"/>
    <property type="evidence" value="ECO:0007669"/>
    <property type="project" value="TreeGrafter"/>
</dbReference>
<dbReference type="PANTHER" id="PTHR32060:SF30">
    <property type="entry name" value="CARBOXY-TERMINAL PROCESSING PROTEASE CTPA"/>
    <property type="match status" value="1"/>
</dbReference>
<gene>
    <name evidence="2" type="ORF">H7F21_12330</name>
</gene>
<proteinExistence type="predicted"/>
<dbReference type="GO" id="GO:0006508">
    <property type="term" value="P:proteolysis"/>
    <property type="evidence" value="ECO:0007669"/>
    <property type="project" value="InterPro"/>
</dbReference>
<evidence type="ECO:0000313" key="3">
    <source>
        <dbReference type="Proteomes" id="UP000533900"/>
    </source>
</evidence>
<evidence type="ECO:0000313" key="2">
    <source>
        <dbReference type="EMBL" id="MBC2845885.1"/>
    </source>
</evidence>
<dbReference type="InterPro" id="IPR029045">
    <property type="entry name" value="ClpP/crotonase-like_dom_sf"/>
</dbReference>
<feature type="domain" description="Tail specific protease" evidence="1">
    <location>
        <begin position="185"/>
        <end position="401"/>
    </location>
</feature>
<evidence type="ECO:0000259" key="1">
    <source>
        <dbReference type="SMART" id="SM00245"/>
    </source>
</evidence>
<dbReference type="AlphaFoldDB" id="A0A842ISX9"/>
<dbReference type="Gene3D" id="2.30.42.10">
    <property type="match status" value="1"/>
</dbReference>
<dbReference type="GO" id="GO:0008236">
    <property type="term" value="F:serine-type peptidase activity"/>
    <property type="evidence" value="ECO:0007669"/>
    <property type="project" value="InterPro"/>
</dbReference>
<reference evidence="2" key="1">
    <citation type="submission" date="2020-08" db="EMBL/GenBank/DDBJ databases">
        <title>Winogradskyella ouciana sp. nov., isolated from the hadal seawater of the Mariana Trench.</title>
        <authorList>
            <person name="He X."/>
        </authorList>
    </citation>
    <scope>NUCLEOTIDE SEQUENCE [LARGE SCALE GENOMIC DNA]</scope>
    <source>
        <strain evidence="2">KCTC 52348</strain>
    </source>
</reference>
<dbReference type="InterPro" id="IPR036034">
    <property type="entry name" value="PDZ_sf"/>
</dbReference>
<dbReference type="GO" id="GO:0030288">
    <property type="term" value="C:outer membrane-bounded periplasmic space"/>
    <property type="evidence" value="ECO:0007669"/>
    <property type="project" value="TreeGrafter"/>
</dbReference>
<protein>
    <submittedName>
        <fullName evidence="2">Peptidase S41</fullName>
    </submittedName>
</protein>
<dbReference type="GO" id="GO:0007165">
    <property type="term" value="P:signal transduction"/>
    <property type="evidence" value="ECO:0007669"/>
    <property type="project" value="TreeGrafter"/>
</dbReference>
<dbReference type="Gene3D" id="3.90.226.10">
    <property type="entry name" value="2-enoyl-CoA Hydratase, Chain A, domain 1"/>
    <property type="match status" value="1"/>
</dbReference>
<dbReference type="CDD" id="cd07561">
    <property type="entry name" value="Peptidase_S41_CPP_like"/>
    <property type="match status" value="1"/>
</dbReference>